<reference evidence="1" key="2">
    <citation type="submission" date="2023-01" db="EMBL/GenBank/DDBJ databases">
        <title>Draft genome sequence of Sneathiella chinensis strain NBRC 103408.</title>
        <authorList>
            <person name="Sun Q."/>
            <person name="Mori K."/>
        </authorList>
    </citation>
    <scope>NUCLEOTIDE SEQUENCE</scope>
    <source>
        <strain evidence="1">NBRC 103408</strain>
    </source>
</reference>
<dbReference type="EMBL" id="BSNF01000001">
    <property type="protein sequence ID" value="GLQ05562.1"/>
    <property type="molecule type" value="Genomic_DNA"/>
</dbReference>
<comment type="caution">
    <text evidence="1">The sequence shown here is derived from an EMBL/GenBank/DDBJ whole genome shotgun (WGS) entry which is preliminary data.</text>
</comment>
<sequence>MTQGLKLLANDRDDLQILSAMMEGAITSPGEMSFAGAQRHFTLTASRIMWEKADRDAAPKAVSRIRSGLYVADVLAAKSTGISRANPTEVMELLSIAADAGPDETTDLRFSFAGGGVLCLSVECINVGLTDSGDAWETDHVPAHDRETGKP</sequence>
<gene>
    <name evidence="1" type="ORF">GCM10007924_07830</name>
</gene>
<evidence type="ECO:0000313" key="2">
    <source>
        <dbReference type="Proteomes" id="UP001161409"/>
    </source>
</evidence>
<protein>
    <recommendedName>
        <fullName evidence="3">DUF2948 family protein</fullName>
    </recommendedName>
</protein>
<dbReference type="Proteomes" id="UP001161409">
    <property type="component" value="Unassembled WGS sequence"/>
</dbReference>
<evidence type="ECO:0000313" key="1">
    <source>
        <dbReference type="EMBL" id="GLQ05562.1"/>
    </source>
</evidence>
<dbReference type="InterPro" id="IPR021335">
    <property type="entry name" value="DUF2948"/>
</dbReference>
<keyword evidence="2" id="KW-1185">Reference proteome</keyword>
<reference evidence="1" key="1">
    <citation type="journal article" date="2014" name="Int. J. Syst. Evol. Microbiol.">
        <title>Complete genome of a new Firmicutes species belonging to the dominant human colonic microbiota ('Ruminococcus bicirculans') reveals two chromosomes and a selective capacity to utilize plant glucans.</title>
        <authorList>
            <consortium name="NISC Comparative Sequencing Program"/>
            <person name="Wegmann U."/>
            <person name="Louis P."/>
            <person name="Goesmann A."/>
            <person name="Henrissat B."/>
            <person name="Duncan S.H."/>
            <person name="Flint H.J."/>
        </authorList>
    </citation>
    <scope>NUCLEOTIDE SEQUENCE</scope>
    <source>
        <strain evidence="1">NBRC 103408</strain>
    </source>
</reference>
<evidence type="ECO:0008006" key="3">
    <source>
        <dbReference type="Google" id="ProtNLM"/>
    </source>
</evidence>
<dbReference type="Pfam" id="PF11164">
    <property type="entry name" value="DUF2948"/>
    <property type="match status" value="1"/>
</dbReference>
<organism evidence="1 2">
    <name type="scientific">Sneathiella chinensis</name>
    <dbReference type="NCBI Taxonomy" id="349750"/>
    <lineage>
        <taxon>Bacteria</taxon>
        <taxon>Pseudomonadati</taxon>
        <taxon>Pseudomonadota</taxon>
        <taxon>Alphaproteobacteria</taxon>
        <taxon>Sneathiellales</taxon>
        <taxon>Sneathiellaceae</taxon>
        <taxon>Sneathiella</taxon>
    </lineage>
</organism>
<proteinExistence type="predicted"/>
<accession>A0ABQ5U2K2</accession>
<dbReference type="RefSeq" id="WP_169559552.1">
    <property type="nucleotide sequence ID" value="NZ_BSNF01000001.1"/>
</dbReference>
<name>A0ABQ5U2K2_9PROT</name>